<protein>
    <recommendedName>
        <fullName evidence="5">Homogentisate 1,2-dioxygenase N-terminal domain-containing protein</fullName>
    </recommendedName>
</protein>
<dbReference type="OrthoDB" id="9811253at2"/>
<evidence type="ECO:0000259" key="5">
    <source>
        <dbReference type="Pfam" id="PF20510"/>
    </source>
</evidence>
<dbReference type="GO" id="GO:0046872">
    <property type="term" value="F:metal ion binding"/>
    <property type="evidence" value="ECO:0007669"/>
    <property type="project" value="UniProtKB-KW"/>
</dbReference>
<accession>A0A4Q1HGD4</accession>
<dbReference type="GO" id="GO:0004411">
    <property type="term" value="F:homogentisate 1,2-dioxygenase activity"/>
    <property type="evidence" value="ECO:0007669"/>
    <property type="project" value="InterPro"/>
</dbReference>
<evidence type="ECO:0000313" key="6">
    <source>
        <dbReference type="EMBL" id="RXN86152.1"/>
    </source>
</evidence>
<gene>
    <name evidence="6" type="ORF">C7R54_20675</name>
</gene>
<dbReference type="Pfam" id="PF20510">
    <property type="entry name" value="HgmA_N"/>
    <property type="match status" value="1"/>
</dbReference>
<dbReference type="GO" id="GO:0006559">
    <property type="term" value="P:L-phenylalanine catabolic process"/>
    <property type="evidence" value="ECO:0007669"/>
    <property type="project" value="InterPro"/>
</dbReference>
<keyword evidence="7" id="KW-1185">Reference proteome</keyword>
<dbReference type="Proteomes" id="UP000290849">
    <property type="component" value="Unassembled WGS sequence"/>
</dbReference>
<name>A0A4Q1HGD4_9BURK</name>
<dbReference type="InterPro" id="IPR046452">
    <property type="entry name" value="HgmA_N"/>
</dbReference>
<evidence type="ECO:0000256" key="4">
    <source>
        <dbReference type="ARBA" id="ARBA00023004"/>
    </source>
</evidence>
<keyword evidence="1" id="KW-0479">Metal-binding</keyword>
<keyword evidence="2" id="KW-0223">Dioxygenase</keyword>
<sequence length="114" mass="12374">MAGTATPALTHPALTYLSGFGNRFETEAIAGALPVGRNSPQRAPHGLYTELLSGSAFTTPRDHNLRTWMYRIRPSAMHRRFDEISAGAWQTAPFTDAVWNGFTAHFDGGTPPSA</sequence>
<dbReference type="PANTHER" id="PTHR11056:SF0">
    <property type="entry name" value="HOMOGENTISATE 1,2-DIOXYGENASE"/>
    <property type="match status" value="1"/>
</dbReference>
<keyword evidence="3" id="KW-0560">Oxidoreductase</keyword>
<comment type="caution">
    <text evidence="6">The sequence shown here is derived from an EMBL/GenBank/DDBJ whole genome shotgun (WGS) entry which is preliminary data.</text>
</comment>
<dbReference type="SUPFAM" id="SSF51182">
    <property type="entry name" value="RmlC-like cupins"/>
    <property type="match status" value="1"/>
</dbReference>
<keyword evidence="4" id="KW-0408">Iron</keyword>
<dbReference type="InterPro" id="IPR005708">
    <property type="entry name" value="Homogentis_dOase"/>
</dbReference>
<evidence type="ECO:0000313" key="7">
    <source>
        <dbReference type="Proteomes" id="UP000290849"/>
    </source>
</evidence>
<evidence type="ECO:0000256" key="2">
    <source>
        <dbReference type="ARBA" id="ARBA00022964"/>
    </source>
</evidence>
<dbReference type="EMBL" id="PYAL01000006">
    <property type="protein sequence ID" value="RXN86152.1"/>
    <property type="molecule type" value="Genomic_DNA"/>
</dbReference>
<dbReference type="GO" id="GO:0006570">
    <property type="term" value="P:tyrosine metabolic process"/>
    <property type="evidence" value="ECO:0007669"/>
    <property type="project" value="InterPro"/>
</dbReference>
<reference evidence="6 7" key="1">
    <citation type="journal article" date="2017" name="Int. J. Syst. Evol. Microbiol.">
        <title>Achromobacter aloeverae sp. nov., isolated from the root of Aloe vera (L.) Burm.f.</title>
        <authorList>
            <person name="Kuncharoen N."/>
            <person name="Muramatsu Y."/>
            <person name="Shibata C."/>
            <person name="Kamakura Y."/>
            <person name="Nakagawa Y."/>
            <person name="Tanasupawat S."/>
        </authorList>
    </citation>
    <scope>NUCLEOTIDE SEQUENCE [LARGE SCALE GENOMIC DNA]</scope>
    <source>
        <strain evidence="6 7">AVA-1</strain>
    </source>
</reference>
<evidence type="ECO:0000256" key="3">
    <source>
        <dbReference type="ARBA" id="ARBA00023002"/>
    </source>
</evidence>
<dbReference type="AlphaFoldDB" id="A0A4Q1HGD4"/>
<feature type="domain" description="Homogentisate 1,2-dioxygenase N-terminal" evidence="5">
    <location>
        <begin position="15"/>
        <end position="95"/>
    </location>
</feature>
<dbReference type="InterPro" id="IPR011051">
    <property type="entry name" value="RmlC_Cupin_sf"/>
</dbReference>
<dbReference type="GO" id="GO:0005737">
    <property type="term" value="C:cytoplasm"/>
    <property type="evidence" value="ECO:0007669"/>
    <property type="project" value="TreeGrafter"/>
</dbReference>
<organism evidence="6 7">
    <name type="scientific">Achromobacter aloeverae</name>
    <dbReference type="NCBI Taxonomy" id="1750518"/>
    <lineage>
        <taxon>Bacteria</taxon>
        <taxon>Pseudomonadati</taxon>
        <taxon>Pseudomonadota</taxon>
        <taxon>Betaproteobacteria</taxon>
        <taxon>Burkholderiales</taxon>
        <taxon>Alcaligenaceae</taxon>
        <taxon>Achromobacter</taxon>
    </lineage>
</organism>
<proteinExistence type="predicted"/>
<dbReference type="PANTHER" id="PTHR11056">
    <property type="entry name" value="HOMOGENTISATE 1,2-DIOXYGENASE"/>
    <property type="match status" value="1"/>
</dbReference>
<evidence type="ECO:0000256" key="1">
    <source>
        <dbReference type="ARBA" id="ARBA00022723"/>
    </source>
</evidence>